<feature type="transmembrane region" description="Helical" evidence="1">
    <location>
        <begin position="6"/>
        <end position="21"/>
    </location>
</feature>
<dbReference type="Proteomes" id="UP000177080">
    <property type="component" value="Unassembled WGS sequence"/>
</dbReference>
<keyword evidence="1" id="KW-0812">Transmembrane</keyword>
<feature type="transmembrane region" description="Helical" evidence="1">
    <location>
        <begin position="33"/>
        <end position="54"/>
    </location>
</feature>
<dbReference type="SUPFAM" id="SSF103190">
    <property type="entry name" value="Sensory domain-like"/>
    <property type="match status" value="1"/>
</dbReference>
<comment type="caution">
    <text evidence="3">The sequence shown here is derived from an EMBL/GenBank/DDBJ whole genome shotgun (WGS) entry which is preliminary data.</text>
</comment>
<proteinExistence type="predicted"/>
<dbReference type="EMBL" id="MEXN01000002">
    <property type="protein sequence ID" value="OGD04224.1"/>
    <property type="molecule type" value="Genomic_DNA"/>
</dbReference>
<gene>
    <name evidence="3" type="ORF">A2989_01970</name>
</gene>
<dbReference type="InterPro" id="IPR029151">
    <property type="entry name" value="Sensor-like_sf"/>
</dbReference>
<keyword evidence="1" id="KW-1133">Transmembrane helix</keyword>
<organism evidence="3 4">
    <name type="scientific">Candidatus Amesbacteria bacterium RIFCSPLOWO2_01_FULL_48_25</name>
    <dbReference type="NCBI Taxonomy" id="1797259"/>
    <lineage>
        <taxon>Bacteria</taxon>
        <taxon>Candidatus Amesiibacteriota</taxon>
    </lineage>
</organism>
<evidence type="ECO:0000313" key="4">
    <source>
        <dbReference type="Proteomes" id="UP000177080"/>
    </source>
</evidence>
<evidence type="ECO:0000313" key="3">
    <source>
        <dbReference type="EMBL" id="OGD04224.1"/>
    </source>
</evidence>
<evidence type="ECO:0000259" key="2">
    <source>
        <dbReference type="Pfam" id="PF14827"/>
    </source>
</evidence>
<keyword evidence="1" id="KW-0472">Membrane</keyword>
<accession>A0A1F4ZFK6</accession>
<feature type="transmembrane region" description="Helical" evidence="1">
    <location>
        <begin position="105"/>
        <end position="128"/>
    </location>
</feature>
<dbReference type="AlphaFoldDB" id="A0A1F4ZFK6"/>
<feature type="transmembrane region" description="Helical" evidence="1">
    <location>
        <begin position="371"/>
        <end position="390"/>
    </location>
</feature>
<evidence type="ECO:0000256" key="1">
    <source>
        <dbReference type="SAM" id="Phobius"/>
    </source>
</evidence>
<dbReference type="InterPro" id="IPR029150">
    <property type="entry name" value="dCache_3"/>
</dbReference>
<feature type="transmembrane region" description="Helical" evidence="1">
    <location>
        <begin position="74"/>
        <end position="93"/>
    </location>
</feature>
<sequence>MPPALTLITPFLWLAASWFILRRAKFSMERHLYPLFWACLLFLAVDLADSLRRFLAASTNPALFTLSSPFSAPWYIQEILLLVACILLIKWVAYYLHKQFHAQIFFILTTTSLVIFLVVTISFTGLLIRNIQQERFSQLNADTKLLRYAIDRQSAELEAVAKLAASTTELIAATFNRNRPLLLSLLKSQATSHSLASATVADTGFTIIAQAENPDSQGTPILADLFRARLKSGQSVVSPIVVPTGGSQLLFLQAAAPITSSASVSGYIVLRLPLDYAFLKSIASATGLSLSLFTNRQIITSTITDTTGQPTTSVRLPTTSIPWSGELDFSGLGYLTHIEELPDIDNNPIAHLAASVPNTSILETANRSLQVSYFLVAILLVSSLIPTHLISKFISSQMH</sequence>
<dbReference type="Pfam" id="PF14827">
    <property type="entry name" value="dCache_3"/>
    <property type="match status" value="1"/>
</dbReference>
<name>A0A1F4ZFK6_9BACT</name>
<reference evidence="3 4" key="1">
    <citation type="journal article" date="2016" name="Nat. Commun.">
        <title>Thousands of microbial genomes shed light on interconnected biogeochemical processes in an aquifer system.</title>
        <authorList>
            <person name="Anantharaman K."/>
            <person name="Brown C.T."/>
            <person name="Hug L.A."/>
            <person name="Sharon I."/>
            <person name="Castelle C.J."/>
            <person name="Probst A.J."/>
            <person name="Thomas B.C."/>
            <person name="Singh A."/>
            <person name="Wilkins M.J."/>
            <person name="Karaoz U."/>
            <person name="Brodie E.L."/>
            <person name="Williams K.H."/>
            <person name="Hubbard S.S."/>
            <person name="Banfield J.F."/>
        </authorList>
    </citation>
    <scope>NUCLEOTIDE SEQUENCE [LARGE SCALE GENOMIC DNA]</scope>
</reference>
<protein>
    <recommendedName>
        <fullName evidence="2">Double Cache domain-containing protein</fullName>
    </recommendedName>
</protein>
<dbReference type="STRING" id="1797259.A2989_01970"/>
<feature type="domain" description="Double Cache" evidence="2">
    <location>
        <begin position="138"/>
        <end position="352"/>
    </location>
</feature>
<dbReference type="Gene3D" id="3.30.450.20">
    <property type="entry name" value="PAS domain"/>
    <property type="match status" value="1"/>
</dbReference>